<keyword evidence="3" id="KW-0547">Nucleotide-binding</keyword>
<organism evidence="6 7">
    <name type="scientific">Actinoplanes derwentensis</name>
    <dbReference type="NCBI Taxonomy" id="113562"/>
    <lineage>
        <taxon>Bacteria</taxon>
        <taxon>Bacillati</taxon>
        <taxon>Actinomycetota</taxon>
        <taxon>Actinomycetes</taxon>
        <taxon>Micromonosporales</taxon>
        <taxon>Micromonosporaceae</taxon>
        <taxon>Actinoplanes</taxon>
    </lineage>
</organism>
<dbReference type="InterPro" id="IPR003593">
    <property type="entry name" value="AAA+_ATPase"/>
</dbReference>
<accession>A0A1H2D3J0</accession>
<dbReference type="InterPro" id="IPR017871">
    <property type="entry name" value="ABC_transporter-like_CS"/>
</dbReference>
<dbReference type="EMBL" id="LT629758">
    <property type="protein sequence ID" value="SDT77320.1"/>
    <property type="molecule type" value="Genomic_DNA"/>
</dbReference>
<evidence type="ECO:0000256" key="3">
    <source>
        <dbReference type="ARBA" id="ARBA00022741"/>
    </source>
</evidence>
<dbReference type="SUPFAM" id="SSF52540">
    <property type="entry name" value="P-loop containing nucleoside triphosphate hydrolases"/>
    <property type="match status" value="1"/>
</dbReference>
<feature type="domain" description="ABC transporter" evidence="5">
    <location>
        <begin position="7"/>
        <end position="214"/>
    </location>
</feature>
<keyword evidence="7" id="KW-1185">Reference proteome</keyword>
<dbReference type="PANTHER" id="PTHR43335:SF4">
    <property type="entry name" value="ABC TRANSPORTER, ATP-BINDING PROTEIN"/>
    <property type="match status" value="1"/>
</dbReference>
<dbReference type="PROSITE" id="PS50893">
    <property type="entry name" value="ABC_TRANSPORTER_2"/>
    <property type="match status" value="1"/>
</dbReference>
<dbReference type="Proteomes" id="UP000198688">
    <property type="component" value="Chromosome I"/>
</dbReference>
<dbReference type="GO" id="GO:0005524">
    <property type="term" value="F:ATP binding"/>
    <property type="evidence" value="ECO:0007669"/>
    <property type="project" value="UniProtKB-KW"/>
</dbReference>
<protein>
    <submittedName>
        <fullName evidence="6">ABC transporter</fullName>
    </submittedName>
</protein>
<dbReference type="InterPro" id="IPR027417">
    <property type="entry name" value="P-loop_NTPase"/>
</dbReference>
<sequence length="215" mass="22618">MVEHPAVEVDGLYVSYGSTPVLVDVGLTVPAGTGVCVTGDNGVGKSTLLRCVSSLQQADAGSIRVFGAEPGDSPEFWRAVATTVEPPTWYLGLTVREHAELICRAHGQDPDDAGIDEALERLGLGGHADAIPPSLSSGQKQRLTLALVLLRPSSLLILDEPEQRLDPDGRDMVAGMLAEYLSTGGSLLLASHDDKFSVASGAEIVTMEQLTGEDR</sequence>
<dbReference type="GO" id="GO:0016887">
    <property type="term" value="F:ATP hydrolysis activity"/>
    <property type="evidence" value="ECO:0007669"/>
    <property type="project" value="InterPro"/>
</dbReference>
<keyword evidence="2" id="KW-0813">Transport</keyword>
<comment type="similarity">
    <text evidence="1">Belongs to the ABC transporter superfamily.</text>
</comment>
<evidence type="ECO:0000259" key="5">
    <source>
        <dbReference type="PROSITE" id="PS50893"/>
    </source>
</evidence>
<evidence type="ECO:0000256" key="1">
    <source>
        <dbReference type="ARBA" id="ARBA00005417"/>
    </source>
</evidence>
<dbReference type="Gene3D" id="3.40.50.300">
    <property type="entry name" value="P-loop containing nucleotide triphosphate hydrolases"/>
    <property type="match status" value="1"/>
</dbReference>
<dbReference type="AlphaFoldDB" id="A0A1H2D3J0"/>
<reference evidence="6 7" key="1">
    <citation type="submission" date="2016-10" db="EMBL/GenBank/DDBJ databases">
        <authorList>
            <person name="de Groot N.N."/>
        </authorList>
    </citation>
    <scope>NUCLEOTIDE SEQUENCE [LARGE SCALE GENOMIC DNA]</scope>
    <source>
        <strain evidence="6 7">DSM 43941</strain>
    </source>
</reference>
<dbReference type="InterPro" id="IPR003439">
    <property type="entry name" value="ABC_transporter-like_ATP-bd"/>
</dbReference>
<evidence type="ECO:0000256" key="2">
    <source>
        <dbReference type="ARBA" id="ARBA00022448"/>
    </source>
</evidence>
<dbReference type="OrthoDB" id="6198786at2"/>
<dbReference type="RefSeq" id="WP_092553165.1">
    <property type="nucleotide sequence ID" value="NZ_BOMJ01000027.1"/>
</dbReference>
<dbReference type="SMART" id="SM00382">
    <property type="entry name" value="AAA"/>
    <property type="match status" value="1"/>
</dbReference>
<name>A0A1H2D3J0_9ACTN</name>
<evidence type="ECO:0000313" key="7">
    <source>
        <dbReference type="Proteomes" id="UP000198688"/>
    </source>
</evidence>
<dbReference type="PANTHER" id="PTHR43335">
    <property type="entry name" value="ABC TRANSPORTER, ATP-BINDING PROTEIN"/>
    <property type="match status" value="1"/>
</dbReference>
<dbReference type="Pfam" id="PF00005">
    <property type="entry name" value="ABC_tran"/>
    <property type="match status" value="1"/>
</dbReference>
<proteinExistence type="inferred from homology"/>
<evidence type="ECO:0000313" key="6">
    <source>
        <dbReference type="EMBL" id="SDT77320.1"/>
    </source>
</evidence>
<evidence type="ECO:0000256" key="4">
    <source>
        <dbReference type="ARBA" id="ARBA00022840"/>
    </source>
</evidence>
<dbReference type="PROSITE" id="PS00211">
    <property type="entry name" value="ABC_TRANSPORTER_1"/>
    <property type="match status" value="1"/>
</dbReference>
<gene>
    <name evidence="6" type="ORF">SAMN04489716_7911</name>
</gene>
<dbReference type="STRING" id="113562.SAMN04489716_7911"/>
<keyword evidence="4" id="KW-0067">ATP-binding</keyword>